<dbReference type="InterPro" id="IPR045729">
    <property type="entry name" value="DUF6083"/>
</dbReference>
<evidence type="ECO:0000313" key="2">
    <source>
        <dbReference type="EMBL" id="GAA3372538.1"/>
    </source>
</evidence>
<gene>
    <name evidence="2" type="ORF">GCM10020367_27850</name>
</gene>
<sequence length="115" mass="12808">MANDLAEDEGATAPPLPEPGPDDVSLIEPPTCDDCGAPVRLYPTNYDRWVSLATAELPAKNVPARYRWRLMKRYARHSSMVVDLVAVRLRGIDPLLSELVVPAHRMLCVQDEDEP</sequence>
<keyword evidence="3" id="KW-1185">Reference proteome</keyword>
<dbReference type="Proteomes" id="UP001499990">
    <property type="component" value="Unassembled WGS sequence"/>
</dbReference>
<protein>
    <submittedName>
        <fullName evidence="2">Uncharacterized protein</fullName>
    </submittedName>
</protein>
<comment type="caution">
    <text evidence="2">The sequence shown here is derived from an EMBL/GenBank/DDBJ whole genome shotgun (WGS) entry which is preliminary data.</text>
</comment>
<accession>A0ABP6SBL6</accession>
<reference evidence="3" key="1">
    <citation type="journal article" date="2019" name="Int. J. Syst. Evol. Microbiol.">
        <title>The Global Catalogue of Microorganisms (GCM) 10K type strain sequencing project: providing services to taxonomists for standard genome sequencing and annotation.</title>
        <authorList>
            <consortium name="The Broad Institute Genomics Platform"/>
            <consortium name="The Broad Institute Genome Sequencing Center for Infectious Disease"/>
            <person name="Wu L."/>
            <person name="Ma J."/>
        </authorList>
    </citation>
    <scope>NUCLEOTIDE SEQUENCE [LARGE SCALE GENOMIC DNA]</scope>
    <source>
        <strain evidence="3">JCM 9651</strain>
    </source>
</reference>
<dbReference type="RefSeq" id="WP_345037173.1">
    <property type="nucleotide sequence ID" value="NZ_BAAAYL010000001.1"/>
</dbReference>
<evidence type="ECO:0000313" key="3">
    <source>
        <dbReference type="Proteomes" id="UP001499990"/>
    </source>
</evidence>
<dbReference type="EMBL" id="BAAAYL010000001">
    <property type="protein sequence ID" value="GAA3372538.1"/>
    <property type="molecule type" value="Genomic_DNA"/>
</dbReference>
<feature type="compositionally biased region" description="Acidic residues" evidence="1">
    <location>
        <begin position="1"/>
        <end position="10"/>
    </location>
</feature>
<name>A0ABP6SBL6_9ACTN</name>
<evidence type="ECO:0000256" key="1">
    <source>
        <dbReference type="SAM" id="MobiDB-lite"/>
    </source>
</evidence>
<dbReference type="Pfam" id="PF19561">
    <property type="entry name" value="DUF6083"/>
    <property type="match status" value="1"/>
</dbReference>
<feature type="region of interest" description="Disordered" evidence="1">
    <location>
        <begin position="1"/>
        <end position="29"/>
    </location>
</feature>
<organism evidence="2 3">
    <name type="scientific">Streptomyces sannanensis</name>
    <dbReference type="NCBI Taxonomy" id="285536"/>
    <lineage>
        <taxon>Bacteria</taxon>
        <taxon>Bacillati</taxon>
        <taxon>Actinomycetota</taxon>
        <taxon>Actinomycetes</taxon>
        <taxon>Kitasatosporales</taxon>
        <taxon>Streptomycetaceae</taxon>
        <taxon>Streptomyces</taxon>
    </lineage>
</organism>
<proteinExistence type="predicted"/>